<name>A0ABT8A1S7_9PROT</name>
<dbReference type="NCBIfam" id="TIGR00730">
    <property type="entry name" value="Rossman fold protein, TIGR00730 family"/>
    <property type="match status" value="1"/>
</dbReference>
<dbReference type="Pfam" id="PF03641">
    <property type="entry name" value="Lysine_decarbox"/>
    <property type="match status" value="1"/>
</dbReference>
<dbReference type="EC" id="3.2.2.n1" evidence="3"/>
<keyword evidence="3" id="KW-0203">Cytokinin biosynthesis</keyword>
<evidence type="ECO:0000313" key="5">
    <source>
        <dbReference type="Proteomes" id="UP001529369"/>
    </source>
</evidence>
<dbReference type="Proteomes" id="UP001529369">
    <property type="component" value="Unassembled WGS sequence"/>
</dbReference>
<sequence length="195" mass="20238">MSDQIRSAAIFCGSRPGRNPAHAAAAQALGTAMAEAGLTVVYGGGGVGLMGVVAEAAIAAGGRVHGVIPEFLTRIERIFPAVAELEVTTSMHSRKTRMFELSDAFVAIPGGLGTLDELVEIITWRQLGLHDRPVIVLDAAGWAQPFVALVEALIADGFVDPACRRLFTVAADVPAVMALLRSAPTAEAAAPADRL</sequence>
<keyword evidence="3" id="KW-0378">Hydrolase</keyword>
<comment type="similarity">
    <text evidence="2 3">Belongs to the LOG family.</text>
</comment>
<evidence type="ECO:0000256" key="3">
    <source>
        <dbReference type="RuleBase" id="RU363015"/>
    </source>
</evidence>
<comment type="catalytic activity">
    <reaction evidence="1">
        <text>AMP + H2O = D-ribose 5-phosphate + adenine</text>
        <dbReference type="Rhea" id="RHEA:20129"/>
        <dbReference type="ChEBI" id="CHEBI:15377"/>
        <dbReference type="ChEBI" id="CHEBI:16708"/>
        <dbReference type="ChEBI" id="CHEBI:78346"/>
        <dbReference type="ChEBI" id="CHEBI:456215"/>
        <dbReference type="EC" id="3.2.2.4"/>
    </reaction>
</comment>
<dbReference type="RefSeq" id="WP_290315228.1">
    <property type="nucleotide sequence ID" value="NZ_JAUFPN010000033.1"/>
</dbReference>
<gene>
    <name evidence="4" type="ORF">QWZ14_03760</name>
</gene>
<dbReference type="SUPFAM" id="SSF102405">
    <property type="entry name" value="MCP/YpsA-like"/>
    <property type="match status" value="1"/>
</dbReference>
<comment type="caution">
    <text evidence="4">The sequence shown here is derived from an EMBL/GenBank/DDBJ whole genome shotgun (WGS) entry which is preliminary data.</text>
</comment>
<dbReference type="EMBL" id="JAUFPN010000033">
    <property type="protein sequence ID" value="MDN3563489.1"/>
    <property type="molecule type" value="Genomic_DNA"/>
</dbReference>
<accession>A0ABT8A1S7</accession>
<organism evidence="4 5">
    <name type="scientific">Paeniroseomonas aquatica</name>
    <dbReference type="NCBI Taxonomy" id="373043"/>
    <lineage>
        <taxon>Bacteria</taxon>
        <taxon>Pseudomonadati</taxon>
        <taxon>Pseudomonadota</taxon>
        <taxon>Alphaproteobacteria</taxon>
        <taxon>Acetobacterales</taxon>
        <taxon>Acetobacteraceae</taxon>
        <taxon>Paeniroseomonas</taxon>
    </lineage>
</organism>
<dbReference type="Gene3D" id="3.40.50.450">
    <property type="match status" value="1"/>
</dbReference>
<keyword evidence="5" id="KW-1185">Reference proteome</keyword>
<protein>
    <recommendedName>
        <fullName evidence="3">Cytokinin riboside 5'-monophosphate phosphoribohydrolase</fullName>
        <ecNumber evidence="3">3.2.2.n1</ecNumber>
    </recommendedName>
</protein>
<dbReference type="InterPro" id="IPR005269">
    <property type="entry name" value="LOG"/>
</dbReference>
<proteinExistence type="inferred from homology"/>
<evidence type="ECO:0000313" key="4">
    <source>
        <dbReference type="EMBL" id="MDN3563489.1"/>
    </source>
</evidence>
<dbReference type="InterPro" id="IPR031100">
    <property type="entry name" value="LOG_fam"/>
</dbReference>
<reference evidence="5" key="1">
    <citation type="journal article" date="2019" name="Int. J. Syst. Evol. Microbiol.">
        <title>The Global Catalogue of Microorganisms (GCM) 10K type strain sequencing project: providing services to taxonomists for standard genome sequencing and annotation.</title>
        <authorList>
            <consortium name="The Broad Institute Genomics Platform"/>
            <consortium name="The Broad Institute Genome Sequencing Center for Infectious Disease"/>
            <person name="Wu L."/>
            <person name="Ma J."/>
        </authorList>
    </citation>
    <scope>NUCLEOTIDE SEQUENCE [LARGE SCALE GENOMIC DNA]</scope>
    <source>
        <strain evidence="5">CECT 7131</strain>
    </source>
</reference>
<evidence type="ECO:0000256" key="2">
    <source>
        <dbReference type="ARBA" id="ARBA00006763"/>
    </source>
</evidence>
<evidence type="ECO:0000256" key="1">
    <source>
        <dbReference type="ARBA" id="ARBA00000274"/>
    </source>
</evidence>
<dbReference type="PANTHER" id="PTHR31223">
    <property type="entry name" value="LOG FAMILY PROTEIN YJL055W"/>
    <property type="match status" value="1"/>
</dbReference>
<dbReference type="PANTHER" id="PTHR31223:SF70">
    <property type="entry name" value="LOG FAMILY PROTEIN YJL055W"/>
    <property type="match status" value="1"/>
</dbReference>